<dbReference type="Pfam" id="PF09361">
    <property type="entry name" value="Phasin_2"/>
    <property type="match status" value="1"/>
</dbReference>
<feature type="domain" description="Phasin" evidence="1">
    <location>
        <begin position="11"/>
        <end position="102"/>
    </location>
</feature>
<dbReference type="InterPro" id="IPR018968">
    <property type="entry name" value="Phasin"/>
</dbReference>
<evidence type="ECO:0000313" key="3">
    <source>
        <dbReference type="Proteomes" id="UP000567186"/>
    </source>
</evidence>
<evidence type="ECO:0000313" key="2">
    <source>
        <dbReference type="EMBL" id="NMT64954.1"/>
    </source>
</evidence>
<dbReference type="Proteomes" id="UP000567186">
    <property type="component" value="Unassembled WGS sequence"/>
</dbReference>
<dbReference type="EMBL" id="JABCKY010000007">
    <property type="protein sequence ID" value="NMT64954.1"/>
    <property type="molecule type" value="Genomic_DNA"/>
</dbReference>
<gene>
    <name evidence="2" type="ORF">HIU99_15310</name>
</gene>
<keyword evidence="3" id="KW-1185">Reference proteome</keyword>
<protein>
    <recommendedName>
        <fullName evidence="1">Phasin domain-containing protein</fullName>
    </recommendedName>
</protein>
<organism evidence="2 3">
    <name type="scientific">Marinobacter orientalis</name>
    <dbReference type="NCBI Taxonomy" id="1928859"/>
    <lineage>
        <taxon>Bacteria</taxon>
        <taxon>Pseudomonadati</taxon>
        <taxon>Pseudomonadota</taxon>
        <taxon>Gammaproteobacteria</taxon>
        <taxon>Pseudomonadales</taxon>
        <taxon>Marinobacteraceae</taxon>
        <taxon>Marinobacter</taxon>
    </lineage>
</organism>
<dbReference type="AlphaFoldDB" id="A0A7Y0REV1"/>
<reference evidence="2 3" key="1">
    <citation type="submission" date="2020-04" db="EMBL/GenBank/DDBJ databases">
        <title>Marinobacter oceani sp. nov., isolated from marine solar saltern.</title>
        <authorList>
            <person name="Chen X.-Y."/>
        </authorList>
    </citation>
    <scope>NUCLEOTIDE SEQUENCE [LARGE SCALE GENOMIC DNA]</scope>
    <source>
        <strain evidence="2 3">W62</strain>
    </source>
</reference>
<proteinExistence type="predicted"/>
<accession>A0A7Y0REV1</accession>
<dbReference type="OrthoDB" id="6370770at2"/>
<name>A0A7Y0REV1_9GAMM</name>
<evidence type="ECO:0000259" key="1">
    <source>
        <dbReference type="Pfam" id="PF09361"/>
    </source>
</evidence>
<sequence length="117" mass="13286">MVTDTFTLSSEPLNRLNRLVMDTCQRAADAQMTSLYSYMALLEDQTREAAAIRNFKGIKGFLGNQPTRVKQVITRMSEDRKQFSEIAENFRNGAFELFRARVVANPEGTYQPKADVS</sequence>
<comment type="caution">
    <text evidence="2">The sequence shown here is derived from an EMBL/GenBank/DDBJ whole genome shotgun (WGS) entry which is preliminary data.</text>
</comment>
<dbReference type="RefSeq" id="WP_135956280.1">
    <property type="nucleotide sequence ID" value="NZ_JABCKY010000007.1"/>
</dbReference>